<sequence>MAHHSWYPISSVANQNPFLKIFEPNPYKQLIVMTNQRSPRSYKSELLQSIPSYQQSWPDRLPTDGIICFYAESCIPLQRLHFKATVMALWRLLNEGIRPPFSFRVTMPTSLLSLTTETW</sequence>
<reference evidence="1" key="1">
    <citation type="submission" date="2016-01" db="EMBL/GenBank/DDBJ databases">
        <title>Reference transcriptome for the parasite Schistocephalus solidus: insights into the molecular evolution of parasitism.</title>
        <authorList>
            <person name="Hebert F.O."/>
            <person name="Grambauer S."/>
            <person name="Barber I."/>
            <person name="Landry C.R."/>
            <person name="Aubin-Horth N."/>
        </authorList>
    </citation>
    <scope>NUCLEOTIDE SEQUENCE</scope>
</reference>
<name>A0A0V0J9W0_SCHSO</name>
<proteinExistence type="predicted"/>
<dbReference type="AlphaFoldDB" id="A0A0V0J9W0"/>
<organism evidence="1">
    <name type="scientific">Schistocephalus solidus</name>
    <name type="common">Tapeworm</name>
    <dbReference type="NCBI Taxonomy" id="70667"/>
    <lineage>
        <taxon>Eukaryota</taxon>
        <taxon>Metazoa</taxon>
        <taxon>Spiralia</taxon>
        <taxon>Lophotrochozoa</taxon>
        <taxon>Platyhelminthes</taxon>
        <taxon>Cestoda</taxon>
        <taxon>Eucestoda</taxon>
        <taxon>Diphyllobothriidea</taxon>
        <taxon>Diphyllobothriidae</taxon>
        <taxon>Schistocephalus</taxon>
    </lineage>
</organism>
<protein>
    <submittedName>
        <fullName evidence="1">Uncharacterized protein</fullName>
    </submittedName>
</protein>
<evidence type="ECO:0000313" key="1">
    <source>
        <dbReference type="EMBL" id="JAP62536.1"/>
    </source>
</evidence>
<gene>
    <name evidence="1" type="ORF">TR137292</name>
</gene>
<dbReference type="EMBL" id="GEEE01000689">
    <property type="protein sequence ID" value="JAP62536.1"/>
    <property type="molecule type" value="Transcribed_RNA"/>
</dbReference>
<accession>A0A0V0J9W0</accession>